<evidence type="ECO:0000313" key="2">
    <source>
        <dbReference type="Proteomes" id="UP001162992"/>
    </source>
</evidence>
<organism evidence="1 2">
    <name type="scientific">Diphasiastrum complanatum</name>
    <name type="common">Issler's clubmoss</name>
    <name type="synonym">Lycopodium complanatum</name>
    <dbReference type="NCBI Taxonomy" id="34168"/>
    <lineage>
        <taxon>Eukaryota</taxon>
        <taxon>Viridiplantae</taxon>
        <taxon>Streptophyta</taxon>
        <taxon>Embryophyta</taxon>
        <taxon>Tracheophyta</taxon>
        <taxon>Lycopodiopsida</taxon>
        <taxon>Lycopodiales</taxon>
        <taxon>Lycopodiaceae</taxon>
        <taxon>Lycopodioideae</taxon>
        <taxon>Diphasiastrum</taxon>
    </lineage>
</organism>
<accession>A0ACC2C597</accession>
<name>A0ACC2C597_DIPCM</name>
<evidence type="ECO:0000313" key="1">
    <source>
        <dbReference type="EMBL" id="KAJ7537206.1"/>
    </source>
</evidence>
<reference evidence="2" key="1">
    <citation type="journal article" date="2024" name="Proc. Natl. Acad. Sci. U.S.A.">
        <title>Extraordinary preservation of gene collinearity over three hundred million years revealed in homosporous lycophytes.</title>
        <authorList>
            <person name="Li C."/>
            <person name="Wickell D."/>
            <person name="Kuo L.Y."/>
            <person name="Chen X."/>
            <person name="Nie B."/>
            <person name="Liao X."/>
            <person name="Peng D."/>
            <person name="Ji J."/>
            <person name="Jenkins J."/>
            <person name="Williams M."/>
            <person name="Shu S."/>
            <person name="Plott C."/>
            <person name="Barry K."/>
            <person name="Rajasekar S."/>
            <person name="Grimwood J."/>
            <person name="Han X."/>
            <person name="Sun S."/>
            <person name="Hou Z."/>
            <person name="He W."/>
            <person name="Dai G."/>
            <person name="Sun C."/>
            <person name="Schmutz J."/>
            <person name="Leebens-Mack J.H."/>
            <person name="Li F.W."/>
            <person name="Wang L."/>
        </authorList>
    </citation>
    <scope>NUCLEOTIDE SEQUENCE [LARGE SCALE GENOMIC DNA]</scope>
    <source>
        <strain evidence="2">cv. PW_Plant_1</strain>
    </source>
</reference>
<dbReference type="EMBL" id="CM055103">
    <property type="protein sequence ID" value="KAJ7537206.1"/>
    <property type="molecule type" value="Genomic_DNA"/>
</dbReference>
<sequence length="503" mass="55273">MGAAFQRLPHVVVFPFPFHGHIIPAFAFSKTLALRGFFVSFLSPRHRLSRMQEALDRGAHPHIRLVGLPDNVPADQPGIDEGVNSISWAADVTESMVDVFDRFIETSMAEAAQDQSAPGGPVGIISDNLLSWTQDAANRWRIPRYVLYPSPAAMMSVLFYLPPLLSKGLEPPRSRHSEKGLDGEGEVEVEVVTVPGLPPLRTTDIHSALMNTTASFGRDFYIRHCLRLHEAAGILINTFHELEPSTIAALESQAQNPNSVPILPVGPLLPAEYLDEKALDALKKDADTRENKHECLRWLDAHIDASVLFISFGTLITPSVAQIHEFAHGLEASGQPFLWVLRSAPSSPSSLPPSPATLLPEGFLQRTANQGFIIFSSWAPQLQILAHSAVGGFLTHCGWNSTLESILMGIPMLAIPEFADQRTNCRMLVDQWKIGLEVRKGAHGIAGREEVERKVRCLMQDEEGKNLRLRAKDYGSLARVATAVNGSSHKNMELLVQGLLRAC</sequence>
<gene>
    <name evidence="1" type="ORF">O6H91_12G102300</name>
</gene>
<proteinExistence type="predicted"/>
<keyword evidence="2" id="KW-1185">Reference proteome</keyword>
<protein>
    <submittedName>
        <fullName evidence="1">Uncharacterized protein</fullName>
    </submittedName>
</protein>
<comment type="caution">
    <text evidence="1">The sequence shown here is derived from an EMBL/GenBank/DDBJ whole genome shotgun (WGS) entry which is preliminary data.</text>
</comment>
<dbReference type="Proteomes" id="UP001162992">
    <property type="component" value="Chromosome 12"/>
</dbReference>